<evidence type="ECO:0000313" key="10">
    <source>
        <dbReference type="EMBL" id="TKR77476.1"/>
    </source>
</evidence>
<dbReference type="Gene3D" id="1.10.10.650">
    <property type="entry name" value="RuvA domain 2-like"/>
    <property type="match status" value="1"/>
</dbReference>
<comment type="similarity">
    <text evidence="2 5">Belongs to the SPT6 family.</text>
</comment>
<evidence type="ECO:0000259" key="8">
    <source>
        <dbReference type="PROSITE" id="PS50001"/>
    </source>
</evidence>
<dbReference type="Gene3D" id="3.30.505.10">
    <property type="entry name" value="SH2 domain"/>
    <property type="match status" value="2"/>
</dbReference>
<feature type="region of interest" description="Disordered" evidence="7">
    <location>
        <begin position="1"/>
        <end position="206"/>
    </location>
</feature>
<dbReference type="InterPro" id="IPR003029">
    <property type="entry name" value="S1_domain"/>
</dbReference>
<dbReference type="FunFam" id="1.10.150.850:FF:000001">
    <property type="entry name" value="Transcription elongation factor spt6"/>
    <property type="match status" value="1"/>
</dbReference>
<dbReference type="InterPro" id="IPR028231">
    <property type="entry name" value="Spt6_YqgF"/>
</dbReference>
<dbReference type="GO" id="GO:0042393">
    <property type="term" value="F:histone binding"/>
    <property type="evidence" value="ECO:0007669"/>
    <property type="project" value="TreeGrafter"/>
</dbReference>
<evidence type="ECO:0000256" key="4">
    <source>
        <dbReference type="ARBA" id="ARBA00023242"/>
    </source>
</evidence>
<dbReference type="InterPro" id="IPR012337">
    <property type="entry name" value="RNaseH-like_sf"/>
</dbReference>
<dbReference type="EMBL" id="AZBU02000005">
    <property type="protein sequence ID" value="TKR77476.1"/>
    <property type="molecule type" value="Genomic_DNA"/>
</dbReference>
<feature type="compositionally biased region" description="Basic and acidic residues" evidence="7">
    <location>
        <begin position="175"/>
        <end position="191"/>
    </location>
</feature>
<protein>
    <recommendedName>
        <fullName evidence="5">Suppressor of Ty 6 homolog</fullName>
    </recommendedName>
</protein>
<dbReference type="CDD" id="cd09928">
    <property type="entry name" value="SH2_Cterm_SPT6_like"/>
    <property type="match status" value="1"/>
</dbReference>
<comment type="subcellular location">
    <subcellularLocation>
        <location evidence="1 5">Nucleus</location>
    </subcellularLocation>
</comment>
<dbReference type="InterPro" id="IPR000980">
    <property type="entry name" value="SH2"/>
</dbReference>
<keyword evidence="6" id="KW-0727">SH2 domain</keyword>
<dbReference type="SUPFAM" id="SSF50249">
    <property type="entry name" value="Nucleic acid-binding proteins"/>
    <property type="match status" value="1"/>
</dbReference>
<evidence type="ECO:0000256" key="6">
    <source>
        <dbReference type="PROSITE-ProRule" id="PRU00191"/>
    </source>
</evidence>
<dbReference type="OrthoDB" id="343921at2759"/>
<feature type="compositionally biased region" description="Basic residues" evidence="7">
    <location>
        <begin position="192"/>
        <end position="203"/>
    </location>
</feature>
<feature type="compositionally biased region" description="Acidic residues" evidence="7">
    <location>
        <begin position="68"/>
        <end position="86"/>
    </location>
</feature>
<reference evidence="10 11" key="1">
    <citation type="journal article" date="2015" name="Genome Biol.">
        <title>Comparative genomics of Steinernema reveals deeply conserved gene regulatory networks.</title>
        <authorList>
            <person name="Dillman A.R."/>
            <person name="Macchietto M."/>
            <person name="Porter C.F."/>
            <person name="Rogers A."/>
            <person name="Williams B."/>
            <person name="Antoshechkin I."/>
            <person name="Lee M.M."/>
            <person name="Goodwin Z."/>
            <person name="Lu X."/>
            <person name="Lewis E.E."/>
            <person name="Goodrich-Blair H."/>
            <person name="Stock S.P."/>
            <person name="Adams B.J."/>
            <person name="Sternberg P.W."/>
            <person name="Mortazavi A."/>
        </authorList>
    </citation>
    <scope>NUCLEOTIDE SEQUENCE [LARGE SCALE GENOMIC DNA]</scope>
    <source>
        <strain evidence="10 11">ALL</strain>
    </source>
</reference>
<name>A0A4U5N4M5_STECR</name>
<dbReference type="CDD" id="cd09918">
    <property type="entry name" value="SH2_Nterm_SPT6_like"/>
    <property type="match status" value="1"/>
</dbReference>
<dbReference type="InterPro" id="IPR037027">
    <property type="entry name" value="YqgF/RNaseH-like_dom_sf"/>
</dbReference>
<feature type="domain" description="S1 motif" evidence="9">
    <location>
        <begin position="1194"/>
        <end position="1251"/>
    </location>
</feature>
<dbReference type="Gene3D" id="3.30.420.140">
    <property type="entry name" value="YqgF/RNase H-like domain"/>
    <property type="match status" value="1"/>
</dbReference>
<evidence type="ECO:0000256" key="3">
    <source>
        <dbReference type="ARBA" id="ARBA00023163"/>
    </source>
</evidence>
<dbReference type="InterPro" id="IPR035018">
    <property type="entry name" value="Spt6_SH2_C"/>
</dbReference>
<dbReference type="SMART" id="SM00252">
    <property type="entry name" value="SH2"/>
    <property type="match status" value="1"/>
</dbReference>
<dbReference type="InterPro" id="IPR032706">
    <property type="entry name" value="Spt6_HHH"/>
</dbReference>
<dbReference type="GO" id="GO:0003677">
    <property type="term" value="F:DNA binding"/>
    <property type="evidence" value="ECO:0007669"/>
    <property type="project" value="InterPro"/>
</dbReference>
<dbReference type="InterPro" id="IPR028088">
    <property type="entry name" value="Spt6_HTH_DNA-bd_dom"/>
</dbReference>
<dbReference type="SUPFAM" id="SSF158832">
    <property type="entry name" value="Tex N-terminal region-like"/>
    <property type="match status" value="1"/>
</dbReference>
<comment type="caution">
    <text evidence="10">The sequence shown here is derived from an EMBL/GenBank/DDBJ whole genome shotgun (WGS) entry which is preliminary data.</text>
</comment>
<evidence type="ECO:0000256" key="2">
    <source>
        <dbReference type="ARBA" id="ARBA00009253"/>
    </source>
</evidence>
<dbReference type="Proteomes" id="UP000298663">
    <property type="component" value="Unassembled WGS sequence"/>
</dbReference>
<dbReference type="InterPro" id="IPR023323">
    <property type="entry name" value="Tex-like_dom_sf"/>
</dbReference>
<evidence type="ECO:0000256" key="7">
    <source>
        <dbReference type="SAM" id="MobiDB-lite"/>
    </source>
</evidence>
<dbReference type="Pfam" id="PF14641">
    <property type="entry name" value="HTH_44"/>
    <property type="match status" value="1"/>
</dbReference>
<dbReference type="SUPFAM" id="SSF53098">
    <property type="entry name" value="Ribonuclease H-like"/>
    <property type="match status" value="1"/>
</dbReference>
<dbReference type="InterPro" id="IPR010994">
    <property type="entry name" value="RuvA_2-like"/>
</dbReference>
<dbReference type="InterPro" id="IPR035420">
    <property type="entry name" value="Spt6_SH2"/>
</dbReference>
<dbReference type="SUPFAM" id="SSF55550">
    <property type="entry name" value="SH2 domain"/>
    <property type="match status" value="1"/>
</dbReference>
<keyword evidence="4 5" id="KW-0539">Nucleus</keyword>
<dbReference type="PROSITE" id="PS50001">
    <property type="entry name" value="SH2"/>
    <property type="match status" value="1"/>
</dbReference>
<dbReference type="Pfam" id="PF14635">
    <property type="entry name" value="HHH_7"/>
    <property type="match status" value="1"/>
</dbReference>
<organism evidence="10 11">
    <name type="scientific">Steinernema carpocapsae</name>
    <name type="common">Entomopathogenic nematode</name>
    <dbReference type="NCBI Taxonomy" id="34508"/>
    <lineage>
        <taxon>Eukaryota</taxon>
        <taxon>Metazoa</taxon>
        <taxon>Ecdysozoa</taxon>
        <taxon>Nematoda</taxon>
        <taxon>Chromadorea</taxon>
        <taxon>Rhabditida</taxon>
        <taxon>Tylenchina</taxon>
        <taxon>Panagrolaimomorpha</taxon>
        <taxon>Strongyloidoidea</taxon>
        <taxon>Steinernematidae</taxon>
        <taxon>Steinernema</taxon>
    </lineage>
</organism>
<dbReference type="Gene3D" id="1.10.10.2740">
    <property type="entry name" value="Spt6, Death-like domain"/>
    <property type="match status" value="1"/>
</dbReference>
<feature type="compositionally biased region" description="Basic and acidic residues" evidence="7">
    <location>
        <begin position="145"/>
        <end position="166"/>
    </location>
</feature>
<dbReference type="PANTHER" id="PTHR10145:SF6">
    <property type="entry name" value="TRANSCRIPTION ELONGATION FACTOR SPT6"/>
    <property type="match status" value="1"/>
</dbReference>
<dbReference type="STRING" id="34508.A0A4U5N4M5"/>
<dbReference type="InterPro" id="IPR041692">
    <property type="entry name" value="HHH_9"/>
</dbReference>
<proteinExistence type="inferred from homology"/>
<dbReference type="Gene3D" id="1.10.3500.10">
    <property type="entry name" value="Tex N-terminal region-like"/>
    <property type="match status" value="1"/>
</dbReference>
<dbReference type="Pfam" id="PF14633">
    <property type="entry name" value="SH2_2"/>
    <property type="match status" value="1"/>
</dbReference>
<accession>A0A4U5N4M5</accession>
<dbReference type="InterPro" id="IPR055179">
    <property type="entry name" value="Tex-like_central_region"/>
</dbReference>
<dbReference type="FunFam" id="3.30.505.10:FF:000030">
    <property type="entry name" value="Transcription elongation factor spt6"/>
    <property type="match status" value="1"/>
</dbReference>
<dbReference type="FunFam" id="1.10.10.2740:FF:000002">
    <property type="entry name" value="Transcription elongation factor Spt6"/>
    <property type="match status" value="1"/>
</dbReference>
<dbReference type="GO" id="GO:0008023">
    <property type="term" value="C:transcription elongation factor complex"/>
    <property type="evidence" value="ECO:0007669"/>
    <property type="project" value="TreeGrafter"/>
</dbReference>
<dbReference type="Pfam" id="PF00575">
    <property type="entry name" value="S1"/>
    <property type="match status" value="1"/>
</dbReference>
<dbReference type="Gene3D" id="1.10.150.850">
    <property type="entry name" value="Spt6, helix-hairpin-helix domain"/>
    <property type="match status" value="1"/>
</dbReference>
<dbReference type="Pfam" id="PF17674">
    <property type="entry name" value="HHH_9"/>
    <property type="match status" value="1"/>
</dbReference>
<dbReference type="InterPro" id="IPR017072">
    <property type="entry name" value="TF_Spt6"/>
</dbReference>
<dbReference type="InterPro" id="IPR023319">
    <property type="entry name" value="Tex-like_HTH_dom_sf"/>
</dbReference>
<evidence type="ECO:0000256" key="5">
    <source>
        <dbReference type="PIRNR" id="PIRNR036947"/>
    </source>
</evidence>
<dbReference type="Gene3D" id="2.40.50.140">
    <property type="entry name" value="Nucleic acid-binding proteins"/>
    <property type="match status" value="1"/>
</dbReference>
<dbReference type="PANTHER" id="PTHR10145">
    <property type="entry name" value="TRANSCRIPTION ELONGATION FACTOR SPT6"/>
    <property type="match status" value="1"/>
</dbReference>
<dbReference type="InterPro" id="IPR042066">
    <property type="entry name" value="Spt6_death-like"/>
</dbReference>
<comment type="function">
    <text evidence="5">Histone H3-H4 chaperone that plays a role in maintenance of chromatin structure during RNA polymerase II transcription elongation.</text>
</comment>
<dbReference type="GO" id="GO:0031491">
    <property type="term" value="F:nucleosome binding"/>
    <property type="evidence" value="ECO:0007669"/>
    <property type="project" value="TreeGrafter"/>
</dbReference>
<gene>
    <name evidence="10" type="ORF">L596_018446</name>
</gene>
<feature type="compositionally biased region" description="Acidic residues" evidence="7">
    <location>
        <begin position="45"/>
        <end position="55"/>
    </location>
</feature>
<dbReference type="InterPro" id="IPR035019">
    <property type="entry name" value="Spt6_SH2_N"/>
</dbReference>
<evidence type="ECO:0000256" key="1">
    <source>
        <dbReference type="ARBA" id="ARBA00004123"/>
    </source>
</evidence>
<dbReference type="InterPro" id="IPR036860">
    <property type="entry name" value="SH2_dom_sf"/>
</dbReference>
<dbReference type="InterPro" id="IPR012340">
    <property type="entry name" value="NA-bd_OB-fold"/>
</dbReference>
<dbReference type="Pfam" id="PF22706">
    <property type="entry name" value="Tex_central_region"/>
    <property type="match status" value="1"/>
</dbReference>
<feature type="domain" description="SH2" evidence="8">
    <location>
        <begin position="1290"/>
        <end position="1397"/>
    </location>
</feature>
<dbReference type="GO" id="GO:0140673">
    <property type="term" value="P:transcription elongation-coupled chromatin remodeling"/>
    <property type="evidence" value="ECO:0007669"/>
    <property type="project" value="InterPro"/>
</dbReference>
<keyword evidence="3 5" id="KW-0804">Transcription</keyword>
<dbReference type="PROSITE" id="PS50126">
    <property type="entry name" value="S1"/>
    <property type="match status" value="1"/>
</dbReference>
<sequence>MSEFLDNQAEVSSNDDSDSDSHEPRAKKPKRSKKVKKSKKQRISDDEEEDEEDDDARLKEEMRGFVVEGDDDEGGDDDDDDDDDDDKSEKSGGSLGELSEEDLDLINDNIGVERTGGRVVIEEDDDDDVDDRDRIGNQIFSNDDFVDRRDRDRDRREREHQRRREYDDFDEGGSESERSEDNFIVHDEGRRPNRSHHHGKKRHDIAEGALDDARDIFGVEDFDFNEFYDEEAEVGDEEEEYQEDEDGEALPRVRRARKEKKNLLDIIEPSELERGFLSNEAKRIQLEDRPERFQLRRIPVVGLTAESEQEISDEAVWIYENAFRFECISRQDPLDVVQRENSRDETITKIRETVNFIRVKSYEVPFIAFYRKEYIENLDIGDLWRIYMYDEKWCHLQQSKEKLIKLMKRMQLYHEEVPVGFEKGRSKRPITEIDIVRVEQTNSLDSLTDLRTQFEMYYGAELKHMSSWEIKKEVENDPDKEEMSHAKFKLSGRQDKYTLCLQCGLEDLSRRFGLTPDQFADNLEWKRHEVAQEQKDPFTLASEYLSDNFANPEDVIKGAVHMLAKQLSREPIVRSKWRDLFRQRAVINCRPTKKGRAEIDVNHPLFPKRYLREKPVGEFEKTEYLMLWQGKKNGLLEYSIVVDRSDDIARRNTMVDAVLDEKPFYVDEFSDCVEEWNQLRRDVVAACINEFLIPKYSTELHEKLLSEAKDVAIKQIQATLWNKLKTAAFKTDPDEHMDEDDYDDIPDPTSVRIMSIVHSTEREEVSFGVLIDQDGQVVETLRMPNLTTRKNQYRPAETKRKEQDMDKFKKFIARKKPHIIGIAAENLDTVWIKQDLEEAVRQLLEDNELRRPIPIDYVDNEISKIFMNSKTGQQQFPEYPLLLRQAVSVARVILDPLIEYSQMCNADEDILCLSLHPLQSELPKDELKFAIEQEFINRVNEVGVDVNRCMELSHQANLVQFICGLGPRKADHLVKVVRQQEVLESRTKLVVGCKMGPIVFMNCAGFIKIDVHHVADRTDSYVEVLDGSRVHPETYEWARKMAVDALEIEDGTDPSSAIEEILQNPDRLRDLDLEAFAQELSRQNFGSKGITLYDIRAELTCRYKDLRPPYMPLDRETVFFLLTKESPETFCEEKMVCAKVLNVAHRRPRDEQSADPVREIGNSYQCAVCYKTGFQNSDDVYQHRDTRCPGQPIGVRMKFDNGLTGFIPNKFLSDKNEQFMDPSTRVQPGQPIWCKILKIDIDKMSCDLSCRSSDLRSCREKVDSFFDSMAENDDNEAEKRQKQRKSQVNNFVKRVISHPAFHNVSFKDAERILMDLNQGEAIIRPSSKSAHHLTVTWKVSDNVFQHIDVEEQEKEQMFSLGKKLIINSEVFEDLDEIIARHIQPMANFAQDILSHKYSVNDLKSEQRESLERRLQEEKKRNPRRIPYLLTPSVELPGKFTISYLPRVKVRHEYMTVTPEGIRFRQRMFINLEQLLGWFKLHFADPMPQAAQPPMYQRRPVEA</sequence>
<dbReference type="SUPFAM" id="SSF47781">
    <property type="entry name" value="RuvA domain 2-like"/>
    <property type="match status" value="2"/>
</dbReference>
<comment type="subunit">
    <text evidence="5">Interacts with glp-1 and lin-12.</text>
</comment>
<evidence type="ECO:0000313" key="11">
    <source>
        <dbReference type="Proteomes" id="UP000298663"/>
    </source>
</evidence>
<dbReference type="GO" id="GO:0034728">
    <property type="term" value="P:nucleosome organization"/>
    <property type="evidence" value="ECO:0007669"/>
    <property type="project" value="TreeGrafter"/>
</dbReference>
<reference evidence="10 11" key="2">
    <citation type="journal article" date="2019" name="G3 (Bethesda)">
        <title>Hybrid Assembly of the Genome of the Entomopathogenic Nematode Steinernema carpocapsae Identifies the X-Chromosome.</title>
        <authorList>
            <person name="Serra L."/>
            <person name="Macchietto M."/>
            <person name="Macias-Munoz A."/>
            <person name="McGill C.J."/>
            <person name="Rodriguez I.M."/>
            <person name="Rodriguez B."/>
            <person name="Murad R."/>
            <person name="Mortazavi A."/>
        </authorList>
    </citation>
    <scope>NUCLEOTIDE SEQUENCE [LARGE SCALE GENOMIC DNA]</scope>
    <source>
        <strain evidence="10 11">ALL</strain>
    </source>
</reference>
<dbReference type="Pfam" id="PF14639">
    <property type="entry name" value="YqgF"/>
    <property type="match status" value="1"/>
</dbReference>
<keyword evidence="11" id="KW-1185">Reference proteome</keyword>
<evidence type="ECO:0000259" key="9">
    <source>
        <dbReference type="PROSITE" id="PS50126"/>
    </source>
</evidence>
<feature type="compositionally biased region" description="Basic residues" evidence="7">
    <location>
        <begin position="27"/>
        <end position="41"/>
    </location>
</feature>
<dbReference type="PIRSF" id="PIRSF036947">
    <property type="entry name" value="Spt6"/>
    <property type="match status" value="1"/>
</dbReference>